<reference evidence="2" key="1">
    <citation type="submission" date="2020-08" db="EMBL/GenBank/DDBJ databases">
        <title>Plant Genome Project.</title>
        <authorList>
            <person name="Zhang R.-G."/>
        </authorList>
    </citation>
    <scope>NUCLEOTIDE SEQUENCE</scope>
    <source>
        <strain evidence="2">WSP0</strain>
        <tissue evidence="2">Leaf</tissue>
    </source>
</reference>
<gene>
    <name evidence="2" type="ORF">RHGRI_009313</name>
</gene>
<comment type="caution">
    <text evidence="2">The sequence shown here is derived from an EMBL/GenBank/DDBJ whole genome shotgun (WGS) entry which is preliminary data.</text>
</comment>
<keyword evidence="1" id="KW-0812">Transmembrane</keyword>
<name>A0AAV6L584_9ERIC</name>
<feature type="transmembrane region" description="Helical" evidence="1">
    <location>
        <begin position="29"/>
        <end position="50"/>
    </location>
</feature>
<sequence length="53" mass="6402">MDIEDWVEQEHQAFVSLESKDTQLSWWEFIGPAFIPIFRYLLFSSSFIIYNVK</sequence>
<evidence type="ECO:0000313" key="3">
    <source>
        <dbReference type="Proteomes" id="UP000823749"/>
    </source>
</evidence>
<dbReference type="EMBL" id="JACTNZ010000003">
    <property type="protein sequence ID" value="KAG5559759.1"/>
    <property type="molecule type" value="Genomic_DNA"/>
</dbReference>
<protein>
    <submittedName>
        <fullName evidence="2">Uncharacterized protein</fullName>
    </submittedName>
</protein>
<organism evidence="2 3">
    <name type="scientific">Rhododendron griersonianum</name>
    <dbReference type="NCBI Taxonomy" id="479676"/>
    <lineage>
        <taxon>Eukaryota</taxon>
        <taxon>Viridiplantae</taxon>
        <taxon>Streptophyta</taxon>
        <taxon>Embryophyta</taxon>
        <taxon>Tracheophyta</taxon>
        <taxon>Spermatophyta</taxon>
        <taxon>Magnoliopsida</taxon>
        <taxon>eudicotyledons</taxon>
        <taxon>Gunneridae</taxon>
        <taxon>Pentapetalae</taxon>
        <taxon>asterids</taxon>
        <taxon>Ericales</taxon>
        <taxon>Ericaceae</taxon>
        <taxon>Ericoideae</taxon>
        <taxon>Rhodoreae</taxon>
        <taxon>Rhododendron</taxon>
    </lineage>
</organism>
<keyword evidence="1" id="KW-0472">Membrane</keyword>
<accession>A0AAV6L584</accession>
<dbReference type="AlphaFoldDB" id="A0AAV6L584"/>
<evidence type="ECO:0000313" key="2">
    <source>
        <dbReference type="EMBL" id="KAG5559759.1"/>
    </source>
</evidence>
<proteinExistence type="predicted"/>
<keyword evidence="1" id="KW-1133">Transmembrane helix</keyword>
<keyword evidence="3" id="KW-1185">Reference proteome</keyword>
<dbReference type="Proteomes" id="UP000823749">
    <property type="component" value="Chromosome 3"/>
</dbReference>
<evidence type="ECO:0000256" key="1">
    <source>
        <dbReference type="SAM" id="Phobius"/>
    </source>
</evidence>